<dbReference type="EMBL" id="CP119312">
    <property type="protein sequence ID" value="WEK03214.1"/>
    <property type="molecule type" value="Genomic_DNA"/>
</dbReference>
<dbReference type="AlphaFoldDB" id="A0AAJ5VTU0"/>
<organism evidence="1 2">
    <name type="scientific">Candidatus Devosia phytovorans</name>
    <dbReference type="NCBI Taxonomy" id="3121372"/>
    <lineage>
        <taxon>Bacteria</taxon>
        <taxon>Pseudomonadati</taxon>
        <taxon>Pseudomonadota</taxon>
        <taxon>Alphaproteobacteria</taxon>
        <taxon>Hyphomicrobiales</taxon>
        <taxon>Devosiaceae</taxon>
        <taxon>Devosia</taxon>
    </lineage>
</organism>
<dbReference type="Proteomes" id="UP001217476">
    <property type="component" value="Chromosome"/>
</dbReference>
<evidence type="ECO:0000313" key="2">
    <source>
        <dbReference type="Proteomes" id="UP001217476"/>
    </source>
</evidence>
<gene>
    <name evidence="1" type="ORF">P0Y65_13500</name>
</gene>
<accession>A0AAJ5VTU0</accession>
<proteinExistence type="predicted"/>
<reference evidence="1" key="1">
    <citation type="submission" date="2023-03" db="EMBL/GenBank/DDBJ databases">
        <title>Andean soil-derived lignocellulolytic bacterial consortium as a source of novel taxa and putative plastic-active enzymes.</title>
        <authorList>
            <person name="Diaz-Garcia L."/>
            <person name="Chuvochina M."/>
            <person name="Feuerriegel G."/>
            <person name="Bunk B."/>
            <person name="Sproer C."/>
            <person name="Streit W.R."/>
            <person name="Rodriguez L.M."/>
            <person name="Overmann J."/>
            <person name="Jimenez D.J."/>
        </authorList>
    </citation>
    <scope>NUCLEOTIDE SEQUENCE</scope>
    <source>
        <strain evidence="1">MAG 4196</strain>
    </source>
</reference>
<protein>
    <submittedName>
        <fullName evidence="1">Uncharacterized protein</fullName>
    </submittedName>
</protein>
<evidence type="ECO:0000313" key="1">
    <source>
        <dbReference type="EMBL" id="WEK03214.1"/>
    </source>
</evidence>
<name>A0AAJ5VTU0_9HYPH</name>
<sequence length="78" mass="8949">MNAADADQRIILSRHTLKRYGQLTTIGQSATHEDVLLIDKELEILDAIAAQFPEKVPKLLRLVAEWLTFRDRIQVTLH</sequence>